<dbReference type="InterPro" id="IPR020835">
    <property type="entry name" value="Catalase_sf"/>
</dbReference>
<sequence length="375" mass="40223">MAPDQIKIGIDTLAETYLRYHDGIETLAPDENETIDAIIASMTRESETTAARYGHAVRASHAKVSGVVTGELQVPDDLPPELKQGLFAKGGTYPVIVRFAQGPGELLKDSVSTHRGMAIKVLGVAGEKLPGHGAETQDFVLATGPVFPNPDAKGFLGSMKQLEAGTKAPEAVKAAVSGTARALDTVVKAVTGESSPLLDFFGHEPLHPLAEPYYSQAALRYGDHIAKIAAFPASTKQQALAGETLHPGEDPDAFRHAVTAFFAGDAAVFEIRAQLCTNLNDMPVEDASKRWDEAASPYRTVARLILPTQDSQSEARTRYANDVLSFRPAHSLAAHRPLGSLMRARLKTYQALSSFRHGRNRTPETEPTAIAQVPA</sequence>
<evidence type="ECO:0008006" key="4">
    <source>
        <dbReference type="Google" id="ProtNLM"/>
    </source>
</evidence>
<dbReference type="PANTHER" id="PTHR36195:SF4">
    <property type="entry name" value="DOMAIN PROTEIN, PUTATIVE (AFU_ORTHOLOGUE AFUA_5G01990)-RELATED"/>
    <property type="match status" value="1"/>
</dbReference>
<evidence type="ECO:0000313" key="3">
    <source>
        <dbReference type="Proteomes" id="UP000199048"/>
    </source>
</evidence>
<dbReference type="GO" id="GO:0020037">
    <property type="term" value="F:heme binding"/>
    <property type="evidence" value="ECO:0007669"/>
    <property type="project" value="InterPro"/>
</dbReference>
<organism evidence="2 3">
    <name type="scientific">Methylobacterium pseudosasicola</name>
    <dbReference type="NCBI Taxonomy" id="582667"/>
    <lineage>
        <taxon>Bacteria</taxon>
        <taxon>Pseudomonadati</taxon>
        <taxon>Pseudomonadota</taxon>
        <taxon>Alphaproteobacteria</taxon>
        <taxon>Hyphomicrobiales</taxon>
        <taxon>Methylobacteriaceae</taxon>
        <taxon>Methylobacterium</taxon>
    </lineage>
</organism>
<dbReference type="CDD" id="cd08152">
    <property type="entry name" value="y4iL_like"/>
    <property type="match status" value="1"/>
</dbReference>
<dbReference type="PANTHER" id="PTHR36195">
    <property type="entry name" value="DOMAIN PROTEIN, PUTATIVE (AFU_ORTHOLOGUE AFUA_5G01990)-RELATED-RELATED"/>
    <property type="match status" value="1"/>
</dbReference>
<dbReference type="EMBL" id="FOTK01000012">
    <property type="protein sequence ID" value="SFL85653.1"/>
    <property type="molecule type" value="Genomic_DNA"/>
</dbReference>
<evidence type="ECO:0000256" key="1">
    <source>
        <dbReference type="SAM" id="MobiDB-lite"/>
    </source>
</evidence>
<accession>A0A1I4L4B2</accession>
<keyword evidence="3" id="KW-1185">Reference proteome</keyword>
<feature type="region of interest" description="Disordered" evidence="1">
    <location>
        <begin position="356"/>
        <end position="375"/>
    </location>
</feature>
<dbReference type="STRING" id="582667.SAMN05192568_101297"/>
<proteinExistence type="predicted"/>
<dbReference type="SUPFAM" id="SSF56634">
    <property type="entry name" value="Heme-dependent catalase-like"/>
    <property type="match status" value="1"/>
</dbReference>
<name>A0A1I4L4B2_9HYPH</name>
<protein>
    <recommendedName>
        <fullName evidence="4">Catalase</fullName>
    </recommendedName>
</protein>
<dbReference type="Gene3D" id="2.40.180.10">
    <property type="entry name" value="Catalase core domain"/>
    <property type="match status" value="1"/>
</dbReference>
<gene>
    <name evidence="2" type="ORF">SAMN05192568_101297</name>
</gene>
<reference evidence="3" key="1">
    <citation type="submission" date="2016-10" db="EMBL/GenBank/DDBJ databases">
        <authorList>
            <person name="Varghese N."/>
            <person name="Submissions S."/>
        </authorList>
    </citation>
    <scope>NUCLEOTIDE SEQUENCE [LARGE SCALE GENOMIC DNA]</scope>
    <source>
        <strain evidence="3">BL36</strain>
    </source>
</reference>
<dbReference type="Proteomes" id="UP000199048">
    <property type="component" value="Unassembled WGS sequence"/>
</dbReference>
<dbReference type="AlphaFoldDB" id="A0A1I4L4B2"/>
<evidence type="ECO:0000313" key="2">
    <source>
        <dbReference type="EMBL" id="SFL85653.1"/>
    </source>
</evidence>